<evidence type="ECO:0000256" key="1">
    <source>
        <dbReference type="SAM" id="Coils"/>
    </source>
</evidence>
<comment type="caution">
    <text evidence="2">The sequence shown here is derived from an EMBL/GenBank/DDBJ whole genome shotgun (WGS) entry which is preliminary data.</text>
</comment>
<dbReference type="EMBL" id="JBHLWN010000083">
    <property type="protein sequence ID" value="MFC0215177.1"/>
    <property type="molecule type" value="Genomic_DNA"/>
</dbReference>
<evidence type="ECO:0000313" key="3">
    <source>
        <dbReference type="Proteomes" id="UP001589776"/>
    </source>
</evidence>
<feature type="coiled-coil region" evidence="1">
    <location>
        <begin position="525"/>
        <end position="559"/>
    </location>
</feature>
<name>A0ABV6DRB7_9BACL</name>
<keyword evidence="3" id="KW-1185">Reference proteome</keyword>
<keyword evidence="1" id="KW-0175">Coiled coil</keyword>
<protein>
    <submittedName>
        <fullName evidence="2">Uncharacterized protein</fullName>
    </submittedName>
</protein>
<proteinExistence type="predicted"/>
<accession>A0ABV6DRB7</accession>
<evidence type="ECO:0000313" key="2">
    <source>
        <dbReference type="EMBL" id="MFC0215177.1"/>
    </source>
</evidence>
<gene>
    <name evidence="2" type="ORF">ACFFK0_22530</name>
</gene>
<reference evidence="2 3" key="1">
    <citation type="submission" date="2024-09" db="EMBL/GenBank/DDBJ databases">
        <authorList>
            <person name="Sun Q."/>
            <person name="Mori K."/>
        </authorList>
    </citation>
    <scope>NUCLEOTIDE SEQUENCE [LARGE SCALE GENOMIC DNA]</scope>
    <source>
        <strain evidence="2 3">CCM 7759</strain>
    </source>
</reference>
<dbReference type="Gene3D" id="1.10.287.1490">
    <property type="match status" value="1"/>
</dbReference>
<dbReference type="Proteomes" id="UP001589776">
    <property type="component" value="Unassembled WGS sequence"/>
</dbReference>
<sequence>MLPRLLATRIVGVRYAGDTIRHEDLYLDFSVHPESAEIVFPGNTAITFRNGGGKGLLLQLFMQPLSPLASWKDGKNKVEHLFFNREQKSIKYTFHVVHKFELDQNRRLLTGISVTPKLVSRDRQKEGSSPIELEYMLFLSEYMADDETFDITKLPLWDVNTNKAVELAEWKEIIQTEYPLKIMQFNRSNEQQYLDLLNDYGILQSTIHTMEVINSAENDVSSFFNKATDNHGLFYKKVVPLTNSAIEASVNVTEKLDLVETFSEVLKIAQELPKILQISEAARQLTSILDPLIQSYSHVISTENQRDTHAEKGYAIREVLKERQDDLDKALAVLESDLERYEQQVNETDRKLKNVEYMKKYQEWNTANREIDNLSTEIEGLNQTIGEKENEIRELDLNMLIKEYHEVDASITENLNTIRHLETNLELKDLVSQMEDLKSKFKAVWDNTTYPSWQSKINQSEFLVRIHKNEIQTLETRRDEKNKLQTQFEETWKLTSQALEQHEKQKNVMAQKFGEKIRLSPEEVKEDKTQELHHFRREKDKLTTDRDGLETEILRLAEKIGSVTKEVELLGNDIESKEASLTSRGIEEEALVQSIADTLKVDFDFDQKPSREWFSQQREAVVGKLESEKRRYDDKLRQLWKSELDFELLEESKKINGWIPNRALLKARDKIEQQGVKCRLGSHLLGSLSTVDRETELARNPLLPYSIVMMEEDFEKVDFNFFLEEHLDVAVFVVPRQKMAKSVLYPLEAVGLQQYGDNTYGNP</sequence>
<dbReference type="RefSeq" id="WP_377472623.1">
    <property type="nucleotide sequence ID" value="NZ_JBHLWN010000083.1"/>
</dbReference>
<feature type="coiled-coil region" evidence="1">
    <location>
        <begin position="317"/>
        <end position="440"/>
    </location>
</feature>
<organism evidence="2 3">
    <name type="scientific">Paenibacillus chartarius</name>
    <dbReference type="NCBI Taxonomy" id="747481"/>
    <lineage>
        <taxon>Bacteria</taxon>
        <taxon>Bacillati</taxon>
        <taxon>Bacillota</taxon>
        <taxon>Bacilli</taxon>
        <taxon>Bacillales</taxon>
        <taxon>Paenibacillaceae</taxon>
        <taxon>Paenibacillus</taxon>
    </lineage>
</organism>